<dbReference type="AlphaFoldDB" id="A0A1B1UGU4"/>
<evidence type="ECO:0000313" key="1">
    <source>
        <dbReference type="EMBL" id="ANW01975.1"/>
    </source>
</evidence>
<dbReference type="STRING" id="1274631.LMTR13_19175"/>
<evidence type="ECO:0000313" key="2">
    <source>
        <dbReference type="Proteomes" id="UP000092839"/>
    </source>
</evidence>
<accession>A0A1B1UGU4</accession>
<dbReference type="KEGG" id="bic:LMTR13_19175"/>
<protein>
    <submittedName>
        <fullName evidence="1">Uncharacterized protein</fullName>
    </submittedName>
</protein>
<name>A0A1B1UGU4_9BRAD</name>
<dbReference type="EMBL" id="CP016428">
    <property type="protein sequence ID" value="ANW01975.1"/>
    <property type="molecule type" value="Genomic_DNA"/>
</dbReference>
<reference evidence="1 2" key="1">
    <citation type="submission" date="2016-07" db="EMBL/GenBank/DDBJ databases">
        <title>Complete genome sequence of Bradyrhizobium icense LMTR 13T, a potential inoculant strain isolated from lima bean (Phaseolus lunatus) in Peru.</title>
        <authorList>
            <person name="Ormeno-Orrillo E."/>
            <person name="Duran D."/>
            <person name="Rogel M.A."/>
            <person name="Rey L."/>
            <person name="Imperial J."/>
            <person name="Ruiz-Argueso T."/>
            <person name="Martinez-Romero E."/>
        </authorList>
    </citation>
    <scope>NUCLEOTIDE SEQUENCE [LARGE SCALE GENOMIC DNA]</scope>
    <source>
        <strain evidence="1 2">LMTR 13</strain>
    </source>
</reference>
<dbReference type="Proteomes" id="UP000092839">
    <property type="component" value="Chromosome"/>
</dbReference>
<organism evidence="1 2">
    <name type="scientific">Bradyrhizobium icense</name>
    <dbReference type="NCBI Taxonomy" id="1274631"/>
    <lineage>
        <taxon>Bacteria</taxon>
        <taxon>Pseudomonadati</taxon>
        <taxon>Pseudomonadota</taxon>
        <taxon>Alphaproteobacteria</taxon>
        <taxon>Hyphomicrobiales</taxon>
        <taxon>Nitrobacteraceae</taxon>
        <taxon>Bradyrhizobium</taxon>
    </lineage>
</organism>
<proteinExistence type="predicted"/>
<keyword evidence="2" id="KW-1185">Reference proteome</keyword>
<sequence>MTGVGRNALLLTGLFLIGTFTGRNPMSIYRLVGAAAALAVMTAPAMAQQVMGEPGYCAFYYPNANCQNKGPGNPYTDPRRFNQGYLIPDGPAAAGLAVKKRVHRPLTSMQ</sequence>
<gene>
    <name evidence="1" type="ORF">LMTR13_19175</name>
</gene>